<dbReference type="GO" id="GO:0045028">
    <property type="term" value="F:G protein-coupled purinergic nucleotide receptor activity"/>
    <property type="evidence" value="ECO:0007669"/>
    <property type="project" value="TreeGrafter"/>
</dbReference>
<keyword evidence="8 9" id="KW-0807">Transducer</keyword>
<dbReference type="InterPro" id="IPR017452">
    <property type="entry name" value="GPCR_Rhodpsn_7TM"/>
</dbReference>
<keyword evidence="14" id="KW-1185">Reference proteome</keyword>
<evidence type="ECO:0000256" key="10">
    <source>
        <dbReference type="SAM" id="MobiDB-lite"/>
    </source>
</evidence>
<evidence type="ECO:0000256" key="9">
    <source>
        <dbReference type="RuleBase" id="RU000688"/>
    </source>
</evidence>
<dbReference type="AlphaFoldDB" id="A0A3P9NKD6"/>
<comment type="similarity">
    <text evidence="9">Belongs to the G-protein coupled receptor 1 family.</text>
</comment>
<dbReference type="OrthoDB" id="9947214at2759"/>
<feature type="transmembrane region" description="Helical" evidence="11">
    <location>
        <begin position="165"/>
        <end position="183"/>
    </location>
</feature>
<dbReference type="InterPro" id="IPR000276">
    <property type="entry name" value="GPCR_Rhodpsn"/>
</dbReference>
<keyword evidence="7 9" id="KW-0675">Receptor</keyword>
<feature type="compositionally biased region" description="Low complexity" evidence="10">
    <location>
        <begin position="7"/>
        <end position="29"/>
    </location>
</feature>
<feature type="region of interest" description="Disordered" evidence="10">
    <location>
        <begin position="1"/>
        <end position="29"/>
    </location>
</feature>
<evidence type="ECO:0000256" key="1">
    <source>
        <dbReference type="ARBA" id="ARBA00004651"/>
    </source>
</evidence>
<sequence>MSSGADRFPFFSSSSPPAAARRATLRSQRSSQREEVRAVICRFRLADAHRLRLVSHFEGAGPDSPSGLPETMNNSTECEPVHQAANTFFMVIYSLVFLVGLVLNGFTLRVYFCVSQRRPSSSVTVFLKNLAASDFLISLCLPLRIMNFSTNSTLIRQVYCNFGASAFYLNMYASILFMGYIAANRYMKIVHPLGNHFIHKARAAYIISMLTWGFLLTMTSSYVILSLITQKGQENLPGMVSCDVLHSDQLRLLYKVIHTCSAAIFVAVLISLIWFYHSTSRRLAQAQKNQSTSSNSKKLAKSRRNMLVLVSVFCICFVPYHLIRLPYAFMKELICSWKGWFFYLKELTVLVSVLNVCLDPLIYFIFCKAFRAQMTMRRVSNNTDSPTQPDAADRRSSDGWMNSLRNLRKLSVISLTRQTSVL</sequence>
<dbReference type="PRINTS" id="PR00237">
    <property type="entry name" value="GPCRRHODOPSN"/>
</dbReference>
<organism evidence="13 14">
    <name type="scientific">Poecilia reticulata</name>
    <name type="common">Guppy</name>
    <name type="synonym">Acanthophacelus reticulatus</name>
    <dbReference type="NCBI Taxonomy" id="8081"/>
    <lineage>
        <taxon>Eukaryota</taxon>
        <taxon>Metazoa</taxon>
        <taxon>Chordata</taxon>
        <taxon>Craniata</taxon>
        <taxon>Vertebrata</taxon>
        <taxon>Euteleostomi</taxon>
        <taxon>Actinopterygii</taxon>
        <taxon>Neopterygii</taxon>
        <taxon>Teleostei</taxon>
        <taxon>Neoteleostei</taxon>
        <taxon>Acanthomorphata</taxon>
        <taxon>Ovalentaria</taxon>
        <taxon>Atherinomorphae</taxon>
        <taxon>Cyprinodontiformes</taxon>
        <taxon>Poeciliidae</taxon>
        <taxon>Poeciliinae</taxon>
        <taxon>Poecilia</taxon>
    </lineage>
</organism>
<proteinExistence type="inferred from homology"/>
<protein>
    <submittedName>
        <fullName evidence="13">P2Y purinoceptor 14-like</fullName>
    </submittedName>
</protein>
<feature type="transmembrane region" description="Helical" evidence="11">
    <location>
        <begin position="90"/>
        <end position="114"/>
    </location>
</feature>
<reference evidence="14" key="1">
    <citation type="submission" date="2013-11" db="EMBL/GenBank/DDBJ databases">
        <title>The genomic landscape of the Guanapo guppy.</title>
        <authorList>
            <person name="Kuenstner A."/>
            <person name="Dreyer C."/>
        </authorList>
    </citation>
    <scope>NUCLEOTIDE SEQUENCE</scope>
    <source>
        <strain evidence="14">Guanapo</strain>
    </source>
</reference>
<dbReference type="PROSITE" id="PS00237">
    <property type="entry name" value="G_PROTEIN_RECEP_F1_1"/>
    <property type="match status" value="1"/>
</dbReference>
<evidence type="ECO:0000313" key="13">
    <source>
        <dbReference type="Ensembl" id="ENSPREP00000010041.1"/>
    </source>
</evidence>
<dbReference type="Pfam" id="PF00001">
    <property type="entry name" value="7tm_1"/>
    <property type="match status" value="1"/>
</dbReference>
<dbReference type="GO" id="GO:0005886">
    <property type="term" value="C:plasma membrane"/>
    <property type="evidence" value="ECO:0007669"/>
    <property type="project" value="UniProtKB-SubCell"/>
</dbReference>
<keyword evidence="5 9" id="KW-0297">G-protein coupled receptor</keyword>
<dbReference type="Ensembl" id="ENSPRET00000010157.1">
    <property type="protein sequence ID" value="ENSPREP00000010041.1"/>
    <property type="gene ID" value="ENSPREG00000006847.1"/>
</dbReference>
<dbReference type="Proteomes" id="UP000242638">
    <property type="component" value="Unassembled WGS sequence"/>
</dbReference>
<feature type="transmembrane region" description="Helical" evidence="11">
    <location>
        <begin position="126"/>
        <end position="145"/>
    </location>
</feature>
<feature type="transmembrane region" description="Helical" evidence="11">
    <location>
        <begin position="204"/>
        <end position="228"/>
    </location>
</feature>
<dbReference type="KEGG" id="pret:103460051"/>
<evidence type="ECO:0000313" key="14">
    <source>
        <dbReference type="Proteomes" id="UP000242638"/>
    </source>
</evidence>
<dbReference type="SUPFAM" id="SSF81321">
    <property type="entry name" value="Family A G protein-coupled receptor-like"/>
    <property type="match status" value="1"/>
</dbReference>
<evidence type="ECO:0000259" key="12">
    <source>
        <dbReference type="PROSITE" id="PS50262"/>
    </source>
</evidence>
<feature type="transmembrane region" description="Helical" evidence="11">
    <location>
        <begin position="306"/>
        <end position="327"/>
    </location>
</feature>
<feature type="transmembrane region" description="Helical" evidence="11">
    <location>
        <begin position="256"/>
        <end position="276"/>
    </location>
</feature>
<dbReference type="GeneID" id="103460051"/>
<dbReference type="OMA" id="LPYAFMK"/>
<accession>A0A3P9NKD6</accession>
<feature type="transmembrane region" description="Helical" evidence="11">
    <location>
        <begin position="347"/>
        <end position="367"/>
    </location>
</feature>
<evidence type="ECO:0000256" key="6">
    <source>
        <dbReference type="ARBA" id="ARBA00023136"/>
    </source>
</evidence>
<evidence type="ECO:0000256" key="11">
    <source>
        <dbReference type="SAM" id="Phobius"/>
    </source>
</evidence>
<evidence type="ECO:0000256" key="8">
    <source>
        <dbReference type="ARBA" id="ARBA00023224"/>
    </source>
</evidence>
<dbReference type="RefSeq" id="XP_008400253.2">
    <property type="nucleotide sequence ID" value="XM_008402031.2"/>
</dbReference>
<dbReference type="Gene3D" id="1.20.1070.10">
    <property type="entry name" value="Rhodopsin 7-helix transmembrane proteins"/>
    <property type="match status" value="1"/>
</dbReference>
<keyword evidence="6 11" id="KW-0472">Membrane</keyword>
<keyword evidence="4 11" id="KW-1133">Transmembrane helix</keyword>
<name>A0A3P9NKD6_POERE</name>
<dbReference type="PROSITE" id="PS50262">
    <property type="entry name" value="G_PROTEIN_RECEP_F1_2"/>
    <property type="match status" value="1"/>
</dbReference>
<evidence type="ECO:0000256" key="5">
    <source>
        <dbReference type="ARBA" id="ARBA00023040"/>
    </source>
</evidence>
<dbReference type="PANTHER" id="PTHR24233">
    <property type="entry name" value="P2Y PURINOCEPTOR-RELATED G-PROTEIN COUPLED RECEPTOR"/>
    <property type="match status" value="1"/>
</dbReference>
<reference evidence="13" key="2">
    <citation type="submission" date="2025-08" db="UniProtKB">
        <authorList>
            <consortium name="Ensembl"/>
        </authorList>
    </citation>
    <scope>IDENTIFICATION</scope>
    <source>
        <strain evidence="13">Guanapo</strain>
    </source>
</reference>
<comment type="subcellular location">
    <subcellularLocation>
        <location evidence="1">Cell membrane</location>
        <topology evidence="1">Multi-pass membrane protein</topology>
    </subcellularLocation>
</comment>
<keyword evidence="3 9" id="KW-0812">Transmembrane</keyword>
<keyword evidence="2" id="KW-1003">Cell membrane</keyword>
<dbReference type="Bgee" id="ENSPREG00000006847">
    <property type="expression patterns" value="Expressed in caudal fin and 1 other cell type or tissue"/>
</dbReference>
<evidence type="ECO:0000256" key="4">
    <source>
        <dbReference type="ARBA" id="ARBA00022989"/>
    </source>
</evidence>
<dbReference type="CDD" id="cd14982">
    <property type="entry name" value="7tmA_purinoceptor-like"/>
    <property type="match status" value="1"/>
</dbReference>
<evidence type="ECO:0000256" key="2">
    <source>
        <dbReference type="ARBA" id="ARBA00022475"/>
    </source>
</evidence>
<reference evidence="13" key="3">
    <citation type="submission" date="2025-09" db="UniProtKB">
        <authorList>
            <consortium name="Ensembl"/>
        </authorList>
    </citation>
    <scope>IDENTIFICATION</scope>
    <source>
        <strain evidence="13">Guanapo</strain>
    </source>
</reference>
<evidence type="ECO:0000256" key="3">
    <source>
        <dbReference type="ARBA" id="ARBA00022692"/>
    </source>
</evidence>
<evidence type="ECO:0000256" key="7">
    <source>
        <dbReference type="ARBA" id="ARBA00023170"/>
    </source>
</evidence>
<dbReference type="PRINTS" id="PR01157">
    <property type="entry name" value="P2YPURNOCPTR"/>
</dbReference>
<feature type="domain" description="G-protein coupled receptors family 1 profile" evidence="12">
    <location>
        <begin position="105"/>
        <end position="363"/>
    </location>
</feature>
<dbReference type="PANTHER" id="PTHR24233:SF11">
    <property type="entry name" value="P2Y PURINOCEPTOR 14-LIKE"/>
    <property type="match status" value="1"/>
</dbReference>
<dbReference type="GeneTree" id="ENSGT01110000267167"/>